<organism evidence="1 2">
    <name type="scientific">Suillus subaureus</name>
    <dbReference type="NCBI Taxonomy" id="48587"/>
    <lineage>
        <taxon>Eukaryota</taxon>
        <taxon>Fungi</taxon>
        <taxon>Dikarya</taxon>
        <taxon>Basidiomycota</taxon>
        <taxon>Agaricomycotina</taxon>
        <taxon>Agaricomycetes</taxon>
        <taxon>Agaricomycetidae</taxon>
        <taxon>Boletales</taxon>
        <taxon>Suillineae</taxon>
        <taxon>Suillaceae</taxon>
        <taxon>Suillus</taxon>
    </lineage>
</organism>
<dbReference type="Proteomes" id="UP000807769">
    <property type="component" value="Unassembled WGS sequence"/>
</dbReference>
<evidence type="ECO:0000313" key="2">
    <source>
        <dbReference type="Proteomes" id="UP000807769"/>
    </source>
</evidence>
<dbReference type="EMBL" id="JABBWG010000129">
    <property type="protein sequence ID" value="KAG1799997.1"/>
    <property type="molecule type" value="Genomic_DNA"/>
</dbReference>
<dbReference type="RefSeq" id="XP_041185803.1">
    <property type="nucleotide sequence ID" value="XM_041332004.1"/>
</dbReference>
<protein>
    <submittedName>
        <fullName evidence="1">Uncharacterized protein</fullName>
    </submittedName>
</protein>
<proteinExistence type="predicted"/>
<reference evidence="1" key="1">
    <citation type="journal article" date="2020" name="New Phytol.">
        <title>Comparative genomics reveals dynamic genome evolution in host specialist ectomycorrhizal fungi.</title>
        <authorList>
            <person name="Lofgren L.A."/>
            <person name="Nguyen N.H."/>
            <person name="Vilgalys R."/>
            <person name="Ruytinx J."/>
            <person name="Liao H.L."/>
            <person name="Branco S."/>
            <person name="Kuo A."/>
            <person name="LaButti K."/>
            <person name="Lipzen A."/>
            <person name="Andreopoulos W."/>
            <person name="Pangilinan J."/>
            <person name="Riley R."/>
            <person name="Hundley H."/>
            <person name="Na H."/>
            <person name="Barry K."/>
            <person name="Grigoriev I.V."/>
            <person name="Stajich J.E."/>
            <person name="Kennedy P.G."/>
        </authorList>
    </citation>
    <scope>NUCLEOTIDE SEQUENCE</scope>
    <source>
        <strain evidence="1">MN1</strain>
    </source>
</reference>
<feature type="non-terminal residue" evidence="1">
    <location>
        <position position="1"/>
    </location>
</feature>
<dbReference type="GeneID" id="64626021"/>
<comment type="caution">
    <text evidence="1">The sequence shown here is derived from an EMBL/GenBank/DDBJ whole genome shotgun (WGS) entry which is preliminary data.</text>
</comment>
<gene>
    <name evidence="1" type="ORF">BJ212DRAFT_1287764</name>
</gene>
<name>A0A9P7J2T7_9AGAM</name>
<evidence type="ECO:0000313" key="1">
    <source>
        <dbReference type="EMBL" id="KAG1799997.1"/>
    </source>
</evidence>
<accession>A0A9P7J2T7</accession>
<keyword evidence="2" id="KW-1185">Reference proteome</keyword>
<dbReference type="OrthoDB" id="3262992at2759"/>
<dbReference type="AlphaFoldDB" id="A0A9P7J2T7"/>
<sequence>IIWSLAKDTWPEKFGAWPRISIGTILGCGSVNINPHRQNNEPENHRNQKPHKGASRLLKILIAESAYLIWTTRCDRTINGTTLTKQIIKKRWSSIINKHLQLDKLTARKINCTLVLLQSELK</sequence>